<keyword evidence="1" id="KW-0472">Membrane</keyword>
<evidence type="ECO:0000313" key="2">
    <source>
        <dbReference type="EnsemblMetazoa" id="G20339.3:cds"/>
    </source>
</evidence>
<reference evidence="2" key="1">
    <citation type="submission" date="2022-08" db="UniProtKB">
        <authorList>
            <consortium name="EnsemblMetazoa"/>
        </authorList>
    </citation>
    <scope>IDENTIFICATION</scope>
    <source>
        <strain evidence="2">05x7-T-G4-1.051#20</strain>
    </source>
</reference>
<dbReference type="Proteomes" id="UP000005408">
    <property type="component" value="Unassembled WGS sequence"/>
</dbReference>
<sequence>MSFTNMDSKEVNVESAPAYSGEQPPSYESIFGKIKHAKETSDGNVGFAKAAMGILCASVGCTVMLGVTMAIPIASIIIGASYLDDCPLEKYIPIYLVVSGSVGLFYNVLGIIKTTCCKKNTEEGAGEQEEGAASKLGTCLSSLLSCFMSAWFIAGNVWVYGSHSDFSTNSASVNYCHPTAYYFAFWVITACYIIIGLVILLSCCCCIALCFCGKKE</sequence>
<dbReference type="OMA" id="CLPCAQQ"/>
<evidence type="ECO:0000256" key="1">
    <source>
        <dbReference type="SAM" id="Phobius"/>
    </source>
</evidence>
<keyword evidence="1" id="KW-1133">Transmembrane helix</keyword>
<keyword evidence="1" id="KW-0812">Transmembrane</keyword>
<evidence type="ECO:0000313" key="3">
    <source>
        <dbReference type="Proteomes" id="UP000005408"/>
    </source>
</evidence>
<dbReference type="AlphaFoldDB" id="A0A8W8JSS1"/>
<name>A0A8W8JSS1_MAGGI</name>
<feature type="transmembrane region" description="Helical" evidence="1">
    <location>
        <begin position="181"/>
        <end position="212"/>
    </location>
</feature>
<feature type="transmembrane region" description="Helical" evidence="1">
    <location>
        <begin position="54"/>
        <end position="80"/>
    </location>
</feature>
<accession>A0A8W8JSS1</accession>
<organism evidence="2 3">
    <name type="scientific">Magallana gigas</name>
    <name type="common">Pacific oyster</name>
    <name type="synonym">Crassostrea gigas</name>
    <dbReference type="NCBI Taxonomy" id="29159"/>
    <lineage>
        <taxon>Eukaryota</taxon>
        <taxon>Metazoa</taxon>
        <taxon>Spiralia</taxon>
        <taxon>Lophotrochozoa</taxon>
        <taxon>Mollusca</taxon>
        <taxon>Bivalvia</taxon>
        <taxon>Autobranchia</taxon>
        <taxon>Pteriomorphia</taxon>
        <taxon>Ostreida</taxon>
        <taxon>Ostreoidea</taxon>
        <taxon>Ostreidae</taxon>
        <taxon>Magallana</taxon>
    </lineage>
</organism>
<proteinExistence type="predicted"/>
<keyword evidence="3" id="KW-1185">Reference proteome</keyword>
<protein>
    <submittedName>
        <fullName evidence="2">Uncharacterized protein</fullName>
    </submittedName>
</protein>
<dbReference type="PANTHER" id="PTHR33444:SF2">
    <property type="entry name" value="MARVEL DOMAIN-CONTAINING PROTEIN"/>
    <property type="match status" value="1"/>
</dbReference>
<dbReference type="InterPro" id="IPR040350">
    <property type="entry name" value="TMEM272"/>
</dbReference>
<feature type="transmembrane region" description="Helical" evidence="1">
    <location>
        <begin position="143"/>
        <end position="161"/>
    </location>
</feature>
<dbReference type="PANTHER" id="PTHR33444">
    <property type="entry name" value="SI:DKEY-19B23.12-RELATED"/>
    <property type="match status" value="1"/>
</dbReference>
<dbReference type="EnsemblMetazoa" id="G20339.3">
    <property type="protein sequence ID" value="G20339.3:cds"/>
    <property type="gene ID" value="G20339"/>
</dbReference>
<dbReference type="OrthoDB" id="6157510at2759"/>
<feature type="transmembrane region" description="Helical" evidence="1">
    <location>
        <begin position="92"/>
        <end position="112"/>
    </location>
</feature>